<evidence type="ECO:0000313" key="2">
    <source>
        <dbReference type="EMBL" id="GES17145.1"/>
    </source>
</evidence>
<proteinExistence type="predicted"/>
<comment type="caution">
    <text evidence="2">The sequence shown here is derived from an EMBL/GenBank/DDBJ whole genome shotgun (WGS) entry which is preliminary data.</text>
</comment>
<dbReference type="AlphaFoldDB" id="A0A5M3X640"/>
<keyword evidence="3" id="KW-1185">Reference proteome</keyword>
<accession>A0A5M3X640</accession>
<name>A0A5M3X640_9ACTN</name>
<reference evidence="2 3" key="1">
    <citation type="submission" date="2019-10" db="EMBL/GenBank/DDBJ databases">
        <title>Whole genome shotgun sequence of Acrocarpospora pleiomorpha NBRC 16267.</title>
        <authorList>
            <person name="Ichikawa N."/>
            <person name="Kimura A."/>
            <person name="Kitahashi Y."/>
            <person name="Komaki H."/>
            <person name="Oguchi A."/>
        </authorList>
    </citation>
    <scope>NUCLEOTIDE SEQUENCE [LARGE SCALE GENOMIC DNA]</scope>
    <source>
        <strain evidence="2 3">NBRC 16267</strain>
    </source>
</reference>
<dbReference type="EMBL" id="BLAF01000004">
    <property type="protein sequence ID" value="GES17145.1"/>
    <property type="molecule type" value="Genomic_DNA"/>
</dbReference>
<gene>
    <name evidence="2" type="ORF">Aple_000400</name>
</gene>
<sequence>MLFLREMLAHPALQCLAWSVSPGEIEGAVGQVGGVGPVDGLDERFTGGEVPVQGRGPDVGAPREDVPGDVRAQLGERLAGGRDDVLVVAARVDTHRAPL</sequence>
<feature type="region of interest" description="Disordered" evidence="1">
    <location>
        <begin position="48"/>
        <end position="67"/>
    </location>
</feature>
<protein>
    <submittedName>
        <fullName evidence="2">Uncharacterized protein</fullName>
    </submittedName>
</protein>
<organism evidence="2 3">
    <name type="scientific">Acrocarpospora pleiomorpha</name>
    <dbReference type="NCBI Taxonomy" id="90975"/>
    <lineage>
        <taxon>Bacteria</taxon>
        <taxon>Bacillati</taxon>
        <taxon>Actinomycetota</taxon>
        <taxon>Actinomycetes</taxon>
        <taxon>Streptosporangiales</taxon>
        <taxon>Streptosporangiaceae</taxon>
        <taxon>Acrocarpospora</taxon>
    </lineage>
</organism>
<dbReference type="Proteomes" id="UP000377595">
    <property type="component" value="Unassembled WGS sequence"/>
</dbReference>
<evidence type="ECO:0000256" key="1">
    <source>
        <dbReference type="SAM" id="MobiDB-lite"/>
    </source>
</evidence>
<evidence type="ECO:0000313" key="3">
    <source>
        <dbReference type="Proteomes" id="UP000377595"/>
    </source>
</evidence>